<sequence length="448" mass="50252">MWESKTSKFAFCQYPFFLSIWAKIQILEHDAKRQMRGKARDAFFDSILNHKILKQVSEVVGSGSEDIKKALRIEFQGEEGVDAGGLRKEWFLLLVREVFNPDHGLFAYDEDSQFCYFNSNSFETSDQFFLVGVVLGLAIYNSTILDVALPPFAFRKLLASAPVPGAGAAAHPRPTMSYTLDDLAEYRPVLARGLRQLLEYEGDVQATFCLDFVVEVEKYGARLRAPLLPGGESRMVTNANRREYVDLYVRYLLDTSVSRQFEPFKRGFFTVCGGNALSLFRPEEIELLVRGSDEPLDILSLKASTEYTNWRPSGAIASKNSNANANATSTGGAGSGGVGAAMSNLEPEQGLEDEEQEPTLRWFWTTFERATPQDQRKLLSFITGSDRIPATGAASLVIRIHCLGEDEGRFPTARTCFNQLSLYRCRTRERLEASLWRAVRESEGFGLR</sequence>
<dbReference type="AlphaFoldDB" id="M7SQH8"/>
<feature type="domain" description="HECT" evidence="7">
    <location>
        <begin position="63"/>
        <end position="448"/>
    </location>
</feature>
<reference evidence="9" key="1">
    <citation type="journal article" date="2013" name="Genome Announc.">
        <title>Draft genome sequence of the grapevine dieback fungus Eutypa lata UCR-EL1.</title>
        <authorList>
            <person name="Blanco-Ulate B."/>
            <person name="Rolshausen P.E."/>
            <person name="Cantu D."/>
        </authorList>
    </citation>
    <scope>NUCLEOTIDE SEQUENCE [LARGE SCALE GENOMIC DNA]</scope>
    <source>
        <strain evidence="9">UCR-EL1</strain>
    </source>
</reference>
<dbReference type="InterPro" id="IPR035983">
    <property type="entry name" value="Hect_E3_ubiquitin_ligase"/>
</dbReference>
<dbReference type="Gene3D" id="3.30.2160.10">
    <property type="entry name" value="Hect, E3 ligase catalytic domain"/>
    <property type="match status" value="1"/>
</dbReference>
<evidence type="ECO:0000256" key="1">
    <source>
        <dbReference type="ARBA" id="ARBA00000885"/>
    </source>
</evidence>
<dbReference type="InterPro" id="IPR000569">
    <property type="entry name" value="HECT_dom"/>
</dbReference>
<dbReference type="GO" id="GO:0016874">
    <property type="term" value="F:ligase activity"/>
    <property type="evidence" value="ECO:0007669"/>
    <property type="project" value="UniProtKB-KW"/>
</dbReference>
<dbReference type="PANTHER" id="PTHR45700:SF9">
    <property type="entry name" value="HECT-TYPE E3 UBIQUITIN TRANSFERASE"/>
    <property type="match status" value="1"/>
</dbReference>
<evidence type="ECO:0000256" key="5">
    <source>
        <dbReference type="PROSITE-ProRule" id="PRU00104"/>
    </source>
</evidence>
<evidence type="ECO:0000313" key="9">
    <source>
        <dbReference type="Proteomes" id="UP000012174"/>
    </source>
</evidence>
<dbReference type="PANTHER" id="PTHR45700">
    <property type="entry name" value="UBIQUITIN-PROTEIN LIGASE E3C"/>
    <property type="match status" value="1"/>
</dbReference>
<keyword evidence="4 5" id="KW-0833">Ubl conjugation pathway</keyword>
<dbReference type="eggNOG" id="KOG0941">
    <property type="taxonomic scope" value="Eukaryota"/>
</dbReference>
<evidence type="ECO:0000256" key="2">
    <source>
        <dbReference type="ARBA" id="ARBA00012485"/>
    </source>
</evidence>
<dbReference type="FunFam" id="3.30.2160.10:FF:000004">
    <property type="entry name" value="probable E3 ubiquitin-protein ligase HERC4 isoform X1"/>
    <property type="match status" value="1"/>
</dbReference>
<evidence type="ECO:0000256" key="3">
    <source>
        <dbReference type="ARBA" id="ARBA00022679"/>
    </source>
</evidence>
<gene>
    <name evidence="8" type="ORF">UCREL1_6567</name>
</gene>
<keyword evidence="3" id="KW-0808">Transferase</keyword>
<dbReference type="Pfam" id="PF00632">
    <property type="entry name" value="HECT"/>
    <property type="match status" value="1"/>
</dbReference>
<accession>M7SQH8</accession>
<dbReference type="OMA" id="FARRINI"/>
<proteinExistence type="predicted"/>
<feature type="compositionally biased region" description="Low complexity" evidence="6">
    <location>
        <begin position="318"/>
        <end position="330"/>
    </location>
</feature>
<dbReference type="GO" id="GO:0000209">
    <property type="term" value="P:protein polyubiquitination"/>
    <property type="evidence" value="ECO:0007669"/>
    <property type="project" value="InterPro"/>
</dbReference>
<dbReference type="OrthoDB" id="8068875at2759"/>
<dbReference type="Proteomes" id="UP000012174">
    <property type="component" value="Unassembled WGS sequence"/>
</dbReference>
<dbReference type="GO" id="GO:0061630">
    <property type="term" value="F:ubiquitin protein ligase activity"/>
    <property type="evidence" value="ECO:0007669"/>
    <property type="project" value="UniProtKB-EC"/>
</dbReference>
<keyword evidence="8" id="KW-0436">Ligase</keyword>
<evidence type="ECO:0000259" key="7">
    <source>
        <dbReference type="PROSITE" id="PS50237"/>
    </source>
</evidence>
<evidence type="ECO:0000256" key="6">
    <source>
        <dbReference type="SAM" id="MobiDB-lite"/>
    </source>
</evidence>
<dbReference type="GO" id="GO:0006511">
    <property type="term" value="P:ubiquitin-dependent protein catabolic process"/>
    <property type="evidence" value="ECO:0007669"/>
    <property type="project" value="TreeGrafter"/>
</dbReference>
<dbReference type="SUPFAM" id="SSF56204">
    <property type="entry name" value="Hect, E3 ligase catalytic domain"/>
    <property type="match status" value="2"/>
</dbReference>
<name>M7SQH8_EUTLA</name>
<comment type="catalytic activity">
    <reaction evidence="1">
        <text>S-ubiquitinyl-[E2 ubiquitin-conjugating enzyme]-L-cysteine + [acceptor protein]-L-lysine = [E2 ubiquitin-conjugating enzyme]-L-cysteine + N(6)-ubiquitinyl-[acceptor protein]-L-lysine.</text>
        <dbReference type="EC" id="2.3.2.26"/>
    </reaction>
</comment>
<feature type="active site" description="Glycyl thioester intermediate" evidence="5">
    <location>
        <position position="416"/>
    </location>
</feature>
<organism evidence="8 9">
    <name type="scientific">Eutypa lata (strain UCR-EL1)</name>
    <name type="common">Grapevine dieback disease fungus</name>
    <name type="synonym">Eutypa armeniacae</name>
    <dbReference type="NCBI Taxonomy" id="1287681"/>
    <lineage>
        <taxon>Eukaryota</taxon>
        <taxon>Fungi</taxon>
        <taxon>Dikarya</taxon>
        <taxon>Ascomycota</taxon>
        <taxon>Pezizomycotina</taxon>
        <taxon>Sordariomycetes</taxon>
        <taxon>Xylariomycetidae</taxon>
        <taxon>Xylariales</taxon>
        <taxon>Diatrypaceae</taxon>
        <taxon>Eutypa</taxon>
    </lineage>
</organism>
<dbReference type="CDD" id="cd00078">
    <property type="entry name" value="HECTc"/>
    <property type="match status" value="1"/>
</dbReference>
<dbReference type="EC" id="2.3.2.26" evidence="2"/>
<evidence type="ECO:0000313" key="8">
    <source>
        <dbReference type="EMBL" id="EMR66472.1"/>
    </source>
</evidence>
<dbReference type="KEGG" id="ela:UCREL1_6567"/>
<dbReference type="SMART" id="SM00119">
    <property type="entry name" value="HECTc"/>
    <property type="match status" value="1"/>
</dbReference>
<feature type="region of interest" description="Disordered" evidence="6">
    <location>
        <begin position="318"/>
        <end position="355"/>
    </location>
</feature>
<dbReference type="HOGENOM" id="CLU_002173_5_4_1"/>
<dbReference type="InterPro" id="IPR044611">
    <property type="entry name" value="E3A/B/C-like"/>
</dbReference>
<dbReference type="Gene3D" id="3.30.2410.10">
    <property type="entry name" value="Hect, E3 ligase catalytic domain"/>
    <property type="match status" value="1"/>
</dbReference>
<protein>
    <recommendedName>
        <fullName evidence="2">HECT-type E3 ubiquitin transferase</fullName>
        <ecNumber evidence="2">2.3.2.26</ecNumber>
    </recommendedName>
</protein>
<dbReference type="STRING" id="1287681.M7SQH8"/>
<dbReference type="Gene3D" id="3.90.1750.10">
    <property type="entry name" value="Hect, E3 ligase catalytic domains"/>
    <property type="match status" value="1"/>
</dbReference>
<dbReference type="EMBL" id="KB706647">
    <property type="protein sequence ID" value="EMR66472.1"/>
    <property type="molecule type" value="Genomic_DNA"/>
</dbReference>
<keyword evidence="9" id="KW-1185">Reference proteome</keyword>
<evidence type="ECO:0000256" key="4">
    <source>
        <dbReference type="ARBA" id="ARBA00022786"/>
    </source>
</evidence>
<dbReference type="PROSITE" id="PS50237">
    <property type="entry name" value="HECT"/>
    <property type="match status" value="1"/>
</dbReference>